<name>A0A3B0VVG1_9ZZZZ</name>
<dbReference type="AlphaFoldDB" id="A0A3B0VVG1"/>
<gene>
    <name evidence="1" type="ORF">MNBD_DELTA04-1034</name>
</gene>
<organism evidence="1">
    <name type="scientific">hydrothermal vent metagenome</name>
    <dbReference type="NCBI Taxonomy" id="652676"/>
    <lineage>
        <taxon>unclassified sequences</taxon>
        <taxon>metagenomes</taxon>
        <taxon>ecological metagenomes</taxon>
    </lineage>
</organism>
<proteinExistence type="predicted"/>
<sequence length="656" mass="74777">MRRLSAHRFLRECLSLGLIVCSTVAPAMAKGARKVAENNSLLPSYQSKTQFFAGYRWVNLDDSERAGEYQDLHSSLTAGIDALSCPLPHRFHLNGEFLNKNDVYADTGYAYSDLLLFRDIFVRVHHNLEHSDYQHSGEPPAINYEDRNVGAHYSTNISNNFLSLRLKAPNFPFHIFLKHRYVDKEGSIQQRFLLGDFENIHKISETRQIDWRSNAITLGVNSHLGPLEIEYTHDFSRFDPGGDNVLYDFYPAADARPADIYPHNVIPETESRANSLKLHTSYTGRIVASVTLDNGHRKNNYSGAVADTWQGAVDVSWVHDPGLMFFFKYRHKDLALDNPDFVTLSGLAHTMTYPVRRSISSRKDIFSWSASFRPISRLTIIPAYHFEHLARQDSAAWRILPEYTNIHSIKLTAYTRPLNKLKFKAIYDYKYYDHPAYNIEPDSSNQIRFSTTYLPVPQVTALLDYSLTLNVRNHIRYLNVEPDIVVDGGKRTSRNDRFLGSLSFMLSPKASLTASWAYYRGEIEQDLAYGKWDAPGWDGDLPYIDPGVPYTNESNSYTLSLNFRPRDDTTCTADISHTISAGELLPGTAIIETPDSLTSFSALKISETELSIKITRQLRPGWEIGLKLLSHIYNDETDDRQDGTVYITTFSLKRSF</sequence>
<protein>
    <submittedName>
        <fullName evidence="1">Uncharacterized protein</fullName>
    </submittedName>
</protein>
<evidence type="ECO:0000313" key="1">
    <source>
        <dbReference type="EMBL" id="VAW40829.1"/>
    </source>
</evidence>
<dbReference type="EMBL" id="UOEY01000112">
    <property type="protein sequence ID" value="VAW40829.1"/>
    <property type="molecule type" value="Genomic_DNA"/>
</dbReference>
<reference evidence="1" key="1">
    <citation type="submission" date="2018-06" db="EMBL/GenBank/DDBJ databases">
        <authorList>
            <person name="Zhirakovskaya E."/>
        </authorList>
    </citation>
    <scope>NUCLEOTIDE SEQUENCE</scope>
</reference>
<accession>A0A3B0VVG1</accession>